<gene>
    <name evidence="2" type="ORF">SAMN02745191_1419</name>
</gene>
<dbReference type="AlphaFoldDB" id="A0A1T4MU87"/>
<dbReference type="RefSeq" id="WP_078711820.1">
    <property type="nucleotide sequence ID" value="NZ_FUWY01000003.1"/>
</dbReference>
<feature type="coiled-coil region" evidence="1">
    <location>
        <begin position="115"/>
        <end position="142"/>
    </location>
</feature>
<organism evidence="2 3">
    <name type="scientific">Anaerorhabdus furcosa</name>
    <dbReference type="NCBI Taxonomy" id="118967"/>
    <lineage>
        <taxon>Bacteria</taxon>
        <taxon>Bacillati</taxon>
        <taxon>Bacillota</taxon>
        <taxon>Erysipelotrichia</taxon>
        <taxon>Erysipelotrichales</taxon>
        <taxon>Erysipelotrichaceae</taxon>
        <taxon>Anaerorhabdus</taxon>
    </lineage>
</organism>
<name>A0A1T4MU87_9FIRM</name>
<evidence type="ECO:0000313" key="3">
    <source>
        <dbReference type="Proteomes" id="UP000243297"/>
    </source>
</evidence>
<keyword evidence="3" id="KW-1185">Reference proteome</keyword>
<reference evidence="3" key="1">
    <citation type="submission" date="2017-02" db="EMBL/GenBank/DDBJ databases">
        <authorList>
            <person name="Varghese N."/>
            <person name="Submissions S."/>
        </authorList>
    </citation>
    <scope>NUCLEOTIDE SEQUENCE [LARGE SCALE GENOMIC DNA]</scope>
    <source>
        <strain evidence="3">ATCC 25662</strain>
    </source>
</reference>
<evidence type="ECO:0008006" key="4">
    <source>
        <dbReference type="Google" id="ProtNLM"/>
    </source>
</evidence>
<protein>
    <recommendedName>
        <fullName evidence="4">Thymidylate synthase (FAD)</fullName>
    </recommendedName>
</protein>
<accession>A0A1T4MU87</accession>
<evidence type="ECO:0000256" key="1">
    <source>
        <dbReference type="SAM" id="Coils"/>
    </source>
</evidence>
<evidence type="ECO:0000313" key="2">
    <source>
        <dbReference type="EMBL" id="SJZ70670.1"/>
    </source>
</evidence>
<dbReference type="EMBL" id="FUWY01000003">
    <property type="protein sequence ID" value="SJZ70670.1"/>
    <property type="molecule type" value="Genomic_DNA"/>
</dbReference>
<proteinExistence type="predicted"/>
<sequence length="210" mass="24552">MKINDVINNVEVYGIESAVRGSKYPMAIDTDAVTGEVTPTTHKLASSKVGEGHDNFLNGIIVQFDLTFTNKAWVELERYHFIDFISSQSTMHRICRFDMDKAFIEYVDPRMVEIMKEKTKAYNDLQEEIKTLKEQGVDITELNEKAKHLYLEVLYSNPAGFKITARMTTNYRQLKTIYLQRRTHRLPEWHAFCDWVETLPYSEFILPKKD</sequence>
<dbReference type="Proteomes" id="UP000243297">
    <property type="component" value="Unassembled WGS sequence"/>
</dbReference>
<dbReference type="OrthoDB" id="92308at2"/>
<dbReference type="STRING" id="118967.SAMN02745191_1419"/>
<keyword evidence="1" id="KW-0175">Coiled coil</keyword>